<protein>
    <recommendedName>
        <fullName evidence="6">Lipoprotein</fullName>
    </recommendedName>
</protein>
<keyword evidence="5" id="KW-1185">Reference proteome</keyword>
<dbReference type="OrthoDB" id="798271at2"/>
<evidence type="ECO:0000313" key="4">
    <source>
        <dbReference type="Proteomes" id="UP000029644"/>
    </source>
</evidence>
<dbReference type="Proteomes" id="UP000029644">
    <property type="component" value="Unassembled WGS sequence"/>
</dbReference>
<reference evidence="2 4" key="1">
    <citation type="journal article" date="2014" name="Genome Announc.">
        <title>Draft Genome Sequences of Marine Flavobacterium Algibacter lectus Strains SS8 and NR4.</title>
        <authorList>
            <person name="Takatani N."/>
            <person name="Nakanishi M."/>
            <person name="Meirelles P."/>
            <person name="Mino S."/>
            <person name="Suda W."/>
            <person name="Oshima K."/>
            <person name="Hattori M."/>
            <person name="Ohkuma M."/>
            <person name="Hosokawa M."/>
            <person name="Miyashita K."/>
            <person name="Thompson F.L."/>
            <person name="Niwa A."/>
            <person name="Sawabe T."/>
            <person name="Sawabe T."/>
        </authorList>
    </citation>
    <scope>NUCLEOTIDE SEQUENCE [LARGE SCALE GENOMIC DNA]</scope>
    <source>
        <strain evidence="2 4">JCM 19300</strain>
    </source>
</reference>
<sequence length="206" mass="23097">MKFNKLLCVFAFVLSFFNCASRYRVIEPNNLNYVSKAEAEGVTLEYKYDLLDKKYSKKEDKKGIRLVAVKISNNSERDLVFGRDLNLVYANGNEIYVLDKEKTFKTLKQSPATHLFYLLLTPVNFYTTKTNEYGLQETTSSTPVGLILGPGLAAGNLIAASSANKKFKTELENFDIKGSVIKQGEVKYGLVGIDSQSYDALKLSLQ</sequence>
<feature type="chain" id="PRO_5010408298" description="Lipoprotein" evidence="1">
    <location>
        <begin position="21"/>
        <end position="206"/>
    </location>
</feature>
<dbReference type="EMBL" id="BBNQ01000001">
    <property type="protein sequence ID" value="GAL61081.1"/>
    <property type="molecule type" value="Genomic_DNA"/>
</dbReference>
<evidence type="ECO:0000256" key="1">
    <source>
        <dbReference type="SAM" id="SignalP"/>
    </source>
</evidence>
<evidence type="ECO:0000313" key="2">
    <source>
        <dbReference type="EMBL" id="GAL61081.1"/>
    </source>
</evidence>
<evidence type="ECO:0000313" key="5">
    <source>
        <dbReference type="Proteomes" id="UP000294824"/>
    </source>
</evidence>
<evidence type="ECO:0008006" key="6">
    <source>
        <dbReference type="Google" id="ProtNLM"/>
    </source>
</evidence>
<gene>
    <name evidence="3" type="ORF">DFQ06_1768</name>
    <name evidence="2" type="ORF">JCM19300_4019</name>
</gene>
<accession>A0A090V8D9</accession>
<evidence type="ECO:0000313" key="3">
    <source>
        <dbReference type="EMBL" id="TDY61957.1"/>
    </source>
</evidence>
<proteinExistence type="predicted"/>
<organism evidence="2 4">
    <name type="scientific">Algibacter lectus</name>
    <dbReference type="NCBI Taxonomy" id="221126"/>
    <lineage>
        <taxon>Bacteria</taxon>
        <taxon>Pseudomonadati</taxon>
        <taxon>Bacteroidota</taxon>
        <taxon>Flavobacteriia</taxon>
        <taxon>Flavobacteriales</taxon>
        <taxon>Flavobacteriaceae</taxon>
        <taxon>Algibacter</taxon>
    </lineage>
</organism>
<name>A0A090V8D9_9FLAO</name>
<dbReference type="RefSeq" id="WP_042502684.1">
    <property type="nucleotide sequence ID" value="NZ_BBNQ01000001.1"/>
</dbReference>
<feature type="signal peptide" evidence="1">
    <location>
        <begin position="1"/>
        <end position="20"/>
    </location>
</feature>
<dbReference type="Proteomes" id="UP000294824">
    <property type="component" value="Unassembled WGS sequence"/>
</dbReference>
<dbReference type="EMBL" id="SORL01000008">
    <property type="protein sequence ID" value="TDY61957.1"/>
    <property type="molecule type" value="Genomic_DNA"/>
</dbReference>
<dbReference type="AlphaFoldDB" id="A0A090V8D9"/>
<accession>A0A4R8MCK7</accession>
<reference evidence="3 5" key="2">
    <citation type="submission" date="2019-03" db="EMBL/GenBank/DDBJ databases">
        <title>Genomic Encyclopedia of Type Strains, Phase III (KMG-III): the genomes of soil and plant-associated and newly described type strains.</title>
        <authorList>
            <person name="Whitman W."/>
        </authorList>
    </citation>
    <scope>NUCLEOTIDE SEQUENCE [LARGE SCALE GENOMIC DNA]</scope>
    <source>
        <strain evidence="3 5">CECT 8301</strain>
    </source>
</reference>
<keyword evidence="1" id="KW-0732">Signal</keyword>
<comment type="caution">
    <text evidence="2">The sequence shown here is derived from an EMBL/GenBank/DDBJ whole genome shotgun (WGS) entry which is preliminary data.</text>
</comment>